<accession>W2R6U2</accession>
<evidence type="ECO:0008006" key="3">
    <source>
        <dbReference type="Google" id="ProtNLM"/>
    </source>
</evidence>
<protein>
    <recommendedName>
        <fullName evidence="3">RxLR effector protein</fullName>
    </recommendedName>
</protein>
<dbReference type="VEuPathDB" id="FungiDB:PPTG_03433"/>
<proteinExistence type="predicted"/>
<gene>
    <name evidence="1" type="ORF">PPTG_03433</name>
</gene>
<dbReference type="Proteomes" id="UP000018817">
    <property type="component" value="Unassembled WGS sequence"/>
</dbReference>
<organism evidence="1 2">
    <name type="scientific">Phytophthora nicotianae (strain INRA-310)</name>
    <name type="common">Phytophthora parasitica</name>
    <dbReference type="NCBI Taxonomy" id="761204"/>
    <lineage>
        <taxon>Eukaryota</taxon>
        <taxon>Sar</taxon>
        <taxon>Stramenopiles</taxon>
        <taxon>Oomycota</taxon>
        <taxon>Peronosporomycetes</taxon>
        <taxon>Peronosporales</taxon>
        <taxon>Peronosporaceae</taxon>
        <taxon>Phytophthora</taxon>
    </lineage>
</organism>
<reference evidence="2" key="1">
    <citation type="submission" date="2011-12" db="EMBL/GenBank/DDBJ databases">
        <authorList>
            <consortium name="The Broad Institute Genome Sequencing Platform"/>
            <person name="Russ C."/>
            <person name="Tyler B."/>
            <person name="Panabieres F."/>
            <person name="Shan W."/>
            <person name="Tripathy S."/>
            <person name="Grunwald N."/>
            <person name="Machado M."/>
            <person name="Young S.K."/>
            <person name="Zeng Q."/>
            <person name="Gargeya S."/>
            <person name="Fitzgerald M."/>
            <person name="Haas B."/>
            <person name="Abouelleil A."/>
            <person name="Alvarado L."/>
            <person name="Arachchi H.M."/>
            <person name="Berlin A."/>
            <person name="Chapman S.B."/>
            <person name="Gearin G."/>
            <person name="Goldberg J."/>
            <person name="Griggs A."/>
            <person name="Gujja S."/>
            <person name="Hansen M."/>
            <person name="Heiman D."/>
            <person name="Howarth C."/>
            <person name="Larimer J."/>
            <person name="Lui A."/>
            <person name="MacDonald P.J.P."/>
            <person name="McCowen C."/>
            <person name="Montmayeur A."/>
            <person name="Murphy C."/>
            <person name="Neiman D."/>
            <person name="Pearson M."/>
            <person name="Priest M."/>
            <person name="Roberts A."/>
            <person name="Saif S."/>
            <person name="Shea T."/>
            <person name="Sisk P."/>
            <person name="Stolte C."/>
            <person name="Sykes S."/>
            <person name="Wortman J."/>
            <person name="Nusbaum C."/>
            <person name="Birren B."/>
        </authorList>
    </citation>
    <scope>NUCLEOTIDE SEQUENCE [LARGE SCALE GENOMIC DNA]</scope>
    <source>
        <strain evidence="2">INRA-310</strain>
    </source>
</reference>
<dbReference type="OMA" id="EMRETQW"/>
<dbReference type="RefSeq" id="XP_008894356.1">
    <property type="nucleotide sequence ID" value="XM_008896108.1"/>
</dbReference>
<name>W2R6U2_PHYN3</name>
<dbReference type="EMBL" id="KI669564">
    <property type="protein sequence ID" value="ETN20419.1"/>
    <property type="molecule type" value="Genomic_DNA"/>
</dbReference>
<dbReference type="AlphaFoldDB" id="W2R6U2"/>
<dbReference type="GeneID" id="20173608"/>
<evidence type="ECO:0000313" key="2">
    <source>
        <dbReference type="Proteomes" id="UP000018817"/>
    </source>
</evidence>
<reference evidence="1 2" key="2">
    <citation type="submission" date="2013-11" db="EMBL/GenBank/DDBJ databases">
        <title>The Genome Sequence of Phytophthora parasitica INRA-310.</title>
        <authorList>
            <consortium name="The Broad Institute Genomics Platform"/>
            <person name="Russ C."/>
            <person name="Tyler B."/>
            <person name="Panabieres F."/>
            <person name="Shan W."/>
            <person name="Tripathy S."/>
            <person name="Grunwald N."/>
            <person name="Machado M."/>
            <person name="Johnson C.S."/>
            <person name="Arredondo F."/>
            <person name="Hong C."/>
            <person name="Coffey M."/>
            <person name="Young S.K."/>
            <person name="Zeng Q."/>
            <person name="Gargeya S."/>
            <person name="Fitzgerald M."/>
            <person name="Abouelleil A."/>
            <person name="Alvarado L."/>
            <person name="Chapman S.B."/>
            <person name="Gainer-Dewar J."/>
            <person name="Goldberg J."/>
            <person name="Griggs A."/>
            <person name="Gujja S."/>
            <person name="Hansen M."/>
            <person name="Howarth C."/>
            <person name="Imamovic A."/>
            <person name="Ireland A."/>
            <person name="Larimer J."/>
            <person name="McCowan C."/>
            <person name="Murphy C."/>
            <person name="Pearson M."/>
            <person name="Poon T.W."/>
            <person name="Priest M."/>
            <person name="Roberts A."/>
            <person name="Saif S."/>
            <person name="Shea T."/>
            <person name="Sykes S."/>
            <person name="Wortman J."/>
            <person name="Nusbaum C."/>
            <person name="Birren B."/>
        </authorList>
    </citation>
    <scope>NUCLEOTIDE SEQUENCE [LARGE SCALE GENOMIC DNA]</scope>
    <source>
        <strain evidence="1 2">INRA-310</strain>
    </source>
</reference>
<sequence length="361" mass="41184">MNDGKTPGYVFKMFLIDAKVDDLLTNPQFIAWTKYANEFYEKNHAKIASMVPAIAALYGDDAVFGMLDAVKKVQSTEKIASKLQAEQIQRLLSSNQSPSHVFKVFNFDNTGYEVLSSPLFKTWFNYLKNFNNKNPDKKESLLNLLYRYYQGHGVARILEEAMKNPSTVKLAMQLQDEQYRRNLLSKNSPENTFYAFILAKPGATDGLHFKTLRDGTIYLPRLSKASDGLLSSSDFKLWAKYLEDFNAMYPDRQTSMSFFDKTNLKWSASTIAFSGPTCGLSLHTSIRHHDPNRASTVNDGAGGKKEMELEHEMRETQWRASDEKTKTALENKIPVVIEDAATILDRRSFTRSLKLNFEVVW</sequence>
<evidence type="ECO:0000313" key="1">
    <source>
        <dbReference type="EMBL" id="ETN20419.1"/>
    </source>
</evidence>